<keyword evidence="3" id="KW-1185">Reference proteome</keyword>
<name>A0A2P7MX61_9CYAN</name>
<dbReference type="RefSeq" id="WP_106502703.1">
    <property type="nucleotide sequence ID" value="NZ_PXXO01000006.1"/>
</dbReference>
<feature type="domain" description="MEKHLA" evidence="1">
    <location>
        <begin position="18"/>
        <end position="166"/>
    </location>
</feature>
<dbReference type="InterPro" id="IPR035965">
    <property type="entry name" value="PAS-like_dom_sf"/>
</dbReference>
<dbReference type="Pfam" id="PF08670">
    <property type="entry name" value="MEKHLA"/>
    <property type="match status" value="1"/>
</dbReference>
<dbReference type="Proteomes" id="UP000243002">
    <property type="component" value="Unassembled WGS sequence"/>
</dbReference>
<accession>A0A2P7MX61</accession>
<dbReference type="Gene3D" id="3.30.450.20">
    <property type="entry name" value="PAS domain"/>
    <property type="match status" value="1"/>
</dbReference>
<organism evidence="2 3">
    <name type="scientific">Cyanobium usitatum str. Tous</name>
    <dbReference type="NCBI Taxonomy" id="2116684"/>
    <lineage>
        <taxon>Bacteria</taxon>
        <taxon>Bacillati</taxon>
        <taxon>Cyanobacteriota</taxon>
        <taxon>Cyanophyceae</taxon>
        <taxon>Synechococcales</taxon>
        <taxon>Prochlorococcaceae</taxon>
        <taxon>Cyanobium</taxon>
    </lineage>
</organism>
<comment type="caution">
    <text evidence="2">The sequence shown here is derived from an EMBL/GenBank/DDBJ whole genome shotgun (WGS) entry which is preliminary data.</text>
</comment>
<dbReference type="EMBL" id="PXXO01000006">
    <property type="protein sequence ID" value="PSJ05768.1"/>
    <property type="molecule type" value="Genomic_DNA"/>
</dbReference>
<dbReference type="AlphaFoldDB" id="A0A2P7MX61"/>
<reference evidence="2 3" key="1">
    <citation type="journal article" date="2018" name="Environ. Microbiol.">
        <title>Ecological and genomic features of two widespread freshwater picocyanobacteria.</title>
        <authorList>
            <person name="Cabello-Yeves P.J."/>
            <person name="Picazo A."/>
            <person name="Camacho A."/>
            <person name="Callieri C."/>
            <person name="Rosselli R."/>
            <person name="Roda-Garcia J.J."/>
            <person name="Coutinho F.H."/>
            <person name="Rodriguez-Valera F."/>
        </authorList>
    </citation>
    <scope>NUCLEOTIDE SEQUENCE [LARGE SCALE GENOMIC DNA]</scope>
    <source>
        <strain evidence="2 3">Tous</strain>
    </source>
</reference>
<proteinExistence type="predicted"/>
<sequence length="168" mass="18416">MTAEPLSPPPWLTPAAQSLALCLLSNYQRAFGTPLIACLAADASPLLVAQELFAAELVLLAHDGADPSSEPGPRLIYANRAALRLWQRPWPEMVGMPSRLTAEPAERASRRQALLAAQAKEAISGYRGIRIDSRGRRFAIEAARLWTLRDSSGQPCGQAARFSRWWLL</sequence>
<dbReference type="OrthoDB" id="9794448at2"/>
<evidence type="ECO:0000313" key="3">
    <source>
        <dbReference type="Proteomes" id="UP000243002"/>
    </source>
</evidence>
<evidence type="ECO:0000259" key="1">
    <source>
        <dbReference type="Pfam" id="PF08670"/>
    </source>
</evidence>
<evidence type="ECO:0000313" key="2">
    <source>
        <dbReference type="EMBL" id="PSJ05768.1"/>
    </source>
</evidence>
<dbReference type="InterPro" id="IPR013978">
    <property type="entry name" value="MEKHLA"/>
</dbReference>
<protein>
    <submittedName>
        <fullName evidence="2">MEKHLA domain-containing protein</fullName>
    </submittedName>
</protein>
<gene>
    <name evidence="2" type="ORF">C7K55_06980</name>
</gene>
<dbReference type="SUPFAM" id="SSF55785">
    <property type="entry name" value="PYP-like sensor domain (PAS domain)"/>
    <property type="match status" value="1"/>
</dbReference>